<evidence type="ECO:0008006" key="2">
    <source>
        <dbReference type="Google" id="ProtNLM"/>
    </source>
</evidence>
<sequence length="200" mass="22984">MIIADKNERARNMKTAEEVREFWIDQVGPEGWYAVREELDDAIRTQFLETWELIGTGRLDSWLTRAEGALAYLILADQFPRNMFRESGRAFSTDVRALKAAQTVVRKEWDQLIDAPARQFFYLPFMHSESLTDQDHCVRLICERMPGAGDTLMHAQAHRHVIRKYGRFPYRNDALGRRSTPAESAYLNAGGYAHTLGSMA</sequence>
<dbReference type="Gene3D" id="1.20.58.320">
    <property type="entry name" value="TPR-like"/>
    <property type="match status" value="1"/>
</dbReference>
<dbReference type="SUPFAM" id="SSF48452">
    <property type="entry name" value="TPR-like"/>
    <property type="match status" value="1"/>
</dbReference>
<protein>
    <recommendedName>
        <fullName evidence="2">DUF924 domain-containing protein</fullName>
    </recommendedName>
</protein>
<gene>
    <name evidence="1" type="ORF">LCGC14_0230970</name>
</gene>
<dbReference type="InterPro" id="IPR010323">
    <property type="entry name" value="DUF924"/>
</dbReference>
<accession>A0A0F9XEN8</accession>
<comment type="caution">
    <text evidence="1">The sequence shown here is derived from an EMBL/GenBank/DDBJ whole genome shotgun (WGS) entry which is preliminary data.</text>
</comment>
<name>A0A0F9XEN8_9ZZZZ</name>
<organism evidence="1">
    <name type="scientific">marine sediment metagenome</name>
    <dbReference type="NCBI Taxonomy" id="412755"/>
    <lineage>
        <taxon>unclassified sequences</taxon>
        <taxon>metagenomes</taxon>
        <taxon>ecological metagenomes</taxon>
    </lineage>
</organism>
<dbReference type="AlphaFoldDB" id="A0A0F9XEN8"/>
<evidence type="ECO:0000313" key="1">
    <source>
        <dbReference type="EMBL" id="KKN90263.1"/>
    </source>
</evidence>
<reference evidence="1" key="1">
    <citation type="journal article" date="2015" name="Nature">
        <title>Complex archaea that bridge the gap between prokaryotes and eukaryotes.</title>
        <authorList>
            <person name="Spang A."/>
            <person name="Saw J.H."/>
            <person name="Jorgensen S.L."/>
            <person name="Zaremba-Niedzwiedzka K."/>
            <person name="Martijn J."/>
            <person name="Lind A.E."/>
            <person name="van Eijk R."/>
            <person name="Schleper C."/>
            <person name="Guy L."/>
            <person name="Ettema T.J."/>
        </authorList>
    </citation>
    <scope>NUCLEOTIDE SEQUENCE</scope>
</reference>
<dbReference type="InterPro" id="IPR011990">
    <property type="entry name" value="TPR-like_helical_dom_sf"/>
</dbReference>
<dbReference type="Pfam" id="PF06041">
    <property type="entry name" value="DUF924"/>
    <property type="match status" value="1"/>
</dbReference>
<dbReference type="EMBL" id="LAZR01000112">
    <property type="protein sequence ID" value="KKN90263.1"/>
    <property type="molecule type" value="Genomic_DNA"/>
</dbReference>
<proteinExistence type="predicted"/>
<dbReference type="Gene3D" id="1.25.40.10">
    <property type="entry name" value="Tetratricopeptide repeat domain"/>
    <property type="match status" value="1"/>
</dbReference>